<dbReference type="Proteomes" id="UP001284033">
    <property type="component" value="Unassembled WGS sequence"/>
</dbReference>
<dbReference type="RefSeq" id="WP_154469490.1">
    <property type="nucleotide sequence ID" value="NZ_CP110126.1"/>
</dbReference>
<feature type="domain" description="Helix-turn-helix" evidence="1">
    <location>
        <begin position="46"/>
        <end position="89"/>
    </location>
</feature>
<dbReference type="NCBIfam" id="TIGR01764">
    <property type="entry name" value="excise"/>
    <property type="match status" value="1"/>
</dbReference>
<dbReference type="InterPro" id="IPR041657">
    <property type="entry name" value="HTH_17"/>
</dbReference>
<evidence type="ECO:0000313" key="2">
    <source>
        <dbReference type="EMBL" id="MDY3513577.1"/>
    </source>
</evidence>
<dbReference type="Gene3D" id="1.10.1660.10">
    <property type="match status" value="1"/>
</dbReference>
<accession>A0AAP6HGI0</accession>
<dbReference type="GO" id="GO:0003677">
    <property type="term" value="F:DNA binding"/>
    <property type="evidence" value="ECO:0007669"/>
    <property type="project" value="InterPro"/>
</dbReference>
<comment type="caution">
    <text evidence="2">The sequence shown here is derived from an EMBL/GenBank/DDBJ whole genome shotgun (WGS) entry which is preliminary data.</text>
</comment>
<dbReference type="Pfam" id="PF12728">
    <property type="entry name" value="HTH_17"/>
    <property type="match status" value="1"/>
</dbReference>
<sequence length="91" mass="10369">MENLQVTQVQGVTANELIKAIATAVKKELQAPEPQHEDTNNLMQKKEVAKMLRVSLMTINNWTKQGLLTSYRIGNRVMYKKDEVLQSLKAK</sequence>
<protein>
    <submittedName>
        <fullName evidence="2">Helix-turn-helix domain-containing protein</fullName>
    </submittedName>
</protein>
<dbReference type="SUPFAM" id="SSF46955">
    <property type="entry name" value="Putative DNA-binding domain"/>
    <property type="match status" value="1"/>
</dbReference>
<evidence type="ECO:0000313" key="3">
    <source>
        <dbReference type="Proteomes" id="UP001284033"/>
    </source>
</evidence>
<dbReference type="EMBL" id="JAQZHK010000011">
    <property type="protein sequence ID" value="MDY3513577.1"/>
    <property type="molecule type" value="Genomic_DNA"/>
</dbReference>
<gene>
    <name evidence="2" type="ORF">PG303_10180</name>
</gene>
<dbReference type="InterPro" id="IPR010093">
    <property type="entry name" value="SinI_DNA-bd"/>
</dbReference>
<proteinExistence type="predicted"/>
<organism evidence="2 3">
    <name type="scientific">Riemerella anatipestifer</name>
    <name type="common">Moraxella anatipestifer</name>
    <dbReference type="NCBI Taxonomy" id="34085"/>
    <lineage>
        <taxon>Bacteria</taxon>
        <taxon>Pseudomonadati</taxon>
        <taxon>Bacteroidota</taxon>
        <taxon>Flavobacteriia</taxon>
        <taxon>Flavobacteriales</taxon>
        <taxon>Weeksellaceae</taxon>
        <taxon>Riemerella</taxon>
    </lineage>
</organism>
<name>A0AAP6HGI0_RIEAN</name>
<dbReference type="InterPro" id="IPR009061">
    <property type="entry name" value="DNA-bd_dom_put_sf"/>
</dbReference>
<evidence type="ECO:0000259" key="1">
    <source>
        <dbReference type="Pfam" id="PF12728"/>
    </source>
</evidence>
<dbReference type="AlphaFoldDB" id="A0AAP6HGI0"/>
<reference evidence="2" key="1">
    <citation type="submission" date="2023-01" db="EMBL/GenBank/DDBJ databases">
        <title>Genome-based studies on antimicrobial resistance profiles of Riemerella anatipestifer in China, 1994 to 2021.</title>
        <authorList>
            <person name="Yang Z."/>
            <person name="Zhu D."/>
        </authorList>
    </citation>
    <scope>NUCLEOTIDE SEQUENCE</scope>
    <source>
        <strain evidence="2">RCAD1218</strain>
    </source>
</reference>